<reference evidence="3" key="1">
    <citation type="journal article" date="2020" name="Stud. Mycol.">
        <title>101 Dothideomycetes genomes: a test case for predicting lifestyles and emergence of pathogens.</title>
        <authorList>
            <person name="Haridas S."/>
            <person name="Albert R."/>
            <person name="Binder M."/>
            <person name="Bloem J."/>
            <person name="Labutti K."/>
            <person name="Salamov A."/>
            <person name="Andreopoulos B."/>
            <person name="Baker S."/>
            <person name="Barry K."/>
            <person name="Bills G."/>
            <person name="Bluhm B."/>
            <person name="Cannon C."/>
            <person name="Castanera R."/>
            <person name="Culley D."/>
            <person name="Daum C."/>
            <person name="Ezra D."/>
            <person name="Gonzalez J."/>
            <person name="Henrissat B."/>
            <person name="Kuo A."/>
            <person name="Liang C."/>
            <person name="Lipzen A."/>
            <person name="Lutzoni F."/>
            <person name="Magnuson J."/>
            <person name="Mondo S."/>
            <person name="Nolan M."/>
            <person name="Ohm R."/>
            <person name="Pangilinan J."/>
            <person name="Park H.-J."/>
            <person name="Ramirez L."/>
            <person name="Alfaro M."/>
            <person name="Sun H."/>
            <person name="Tritt A."/>
            <person name="Yoshinaga Y."/>
            <person name="Zwiers L.-H."/>
            <person name="Turgeon B."/>
            <person name="Goodwin S."/>
            <person name="Spatafora J."/>
            <person name="Crous P."/>
            <person name="Grigoriev I."/>
        </authorList>
    </citation>
    <scope>NUCLEOTIDE SEQUENCE</scope>
    <source>
        <strain evidence="3">CBS 262.69</strain>
    </source>
</reference>
<organism evidence="3 4">
    <name type="scientific">Trichodelitschia bisporula</name>
    <dbReference type="NCBI Taxonomy" id="703511"/>
    <lineage>
        <taxon>Eukaryota</taxon>
        <taxon>Fungi</taxon>
        <taxon>Dikarya</taxon>
        <taxon>Ascomycota</taxon>
        <taxon>Pezizomycotina</taxon>
        <taxon>Dothideomycetes</taxon>
        <taxon>Dothideomycetes incertae sedis</taxon>
        <taxon>Phaeotrichales</taxon>
        <taxon>Phaeotrichaceae</taxon>
        <taxon>Trichodelitschia</taxon>
    </lineage>
</organism>
<gene>
    <name evidence="3" type="ORF">EJ06DRAFT_90764</name>
</gene>
<dbReference type="Proteomes" id="UP000799640">
    <property type="component" value="Unassembled WGS sequence"/>
</dbReference>
<sequence length="224" mass="24518">MAWPSEELKRGFEEASGGIHGNRDLKVIGWRVFAVHDGDGPFSVLMHMLFLSLATGLGLSSHGLIDFLEGGLVNKEEFALSCTRCAPLASQPYKERQTRPVPRDSLRLRGDPRHGKPPGKVDDARGRVAKLGGIAGCPDSKAVVVVEMRWKCLSFIDVRVAKRRELLAKAPPFYEPPGRARANGDAITMIRPGRFDDFAASLLSFSLCLCLSLDLCLYLGLLLS</sequence>
<evidence type="ECO:0000256" key="2">
    <source>
        <dbReference type="SAM" id="Phobius"/>
    </source>
</evidence>
<feature type="region of interest" description="Disordered" evidence="1">
    <location>
        <begin position="91"/>
        <end position="122"/>
    </location>
</feature>
<name>A0A6G1HS65_9PEZI</name>
<keyword evidence="2" id="KW-1133">Transmembrane helix</keyword>
<keyword evidence="2" id="KW-0812">Transmembrane</keyword>
<feature type="transmembrane region" description="Helical" evidence="2">
    <location>
        <begin position="198"/>
        <end position="221"/>
    </location>
</feature>
<keyword evidence="2" id="KW-0472">Membrane</keyword>
<feature type="compositionally biased region" description="Basic and acidic residues" evidence="1">
    <location>
        <begin position="93"/>
        <end position="122"/>
    </location>
</feature>
<proteinExistence type="predicted"/>
<dbReference type="AlphaFoldDB" id="A0A6G1HS65"/>
<evidence type="ECO:0000256" key="1">
    <source>
        <dbReference type="SAM" id="MobiDB-lite"/>
    </source>
</evidence>
<evidence type="ECO:0000313" key="4">
    <source>
        <dbReference type="Proteomes" id="UP000799640"/>
    </source>
</evidence>
<evidence type="ECO:0000313" key="3">
    <source>
        <dbReference type="EMBL" id="KAF2398751.1"/>
    </source>
</evidence>
<feature type="transmembrane region" description="Helical" evidence="2">
    <location>
        <begin position="44"/>
        <end position="65"/>
    </location>
</feature>
<accession>A0A6G1HS65</accession>
<dbReference type="EMBL" id="ML996699">
    <property type="protein sequence ID" value="KAF2398751.1"/>
    <property type="molecule type" value="Genomic_DNA"/>
</dbReference>
<protein>
    <submittedName>
        <fullName evidence="3">Uncharacterized protein</fullName>
    </submittedName>
</protein>
<keyword evidence="4" id="KW-1185">Reference proteome</keyword>